<name>A0A0S2MSK3_9CUCU</name>
<dbReference type="PANTHER" id="PTHR11435">
    <property type="entry name" value="NADH UBIQUINONE OXIDOREDUCTASE SUBUNIT ND6"/>
    <property type="match status" value="1"/>
</dbReference>
<comment type="subcellular location">
    <subcellularLocation>
        <location evidence="1">Mitochondrion membrane</location>
        <topology evidence="1">Multi-pass membrane protein</topology>
    </subcellularLocation>
</comment>
<proteinExistence type="inferred from homology"/>
<evidence type="ECO:0000256" key="16">
    <source>
        <dbReference type="SAM" id="Phobius"/>
    </source>
</evidence>
<geneLocation type="mitochondrion" evidence="17"/>
<keyword evidence="7 16" id="KW-0812">Transmembrane</keyword>
<accession>A0A0S2MSK3</accession>
<dbReference type="PANTHER" id="PTHR11435:SF1">
    <property type="entry name" value="NADH-UBIQUINONE OXIDOREDUCTASE CHAIN 6"/>
    <property type="match status" value="1"/>
</dbReference>
<evidence type="ECO:0000256" key="7">
    <source>
        <dbReference type="ARBA" id="ARBA00022692"/>
    </source>
</evidence>
<evidence type="ECO:0000256" key="14">
    <source>
        <dbReference type="ARBA" id="ARBA00031019"/>
    </source>
</evidence>
<feature type="transmembrane region" description="Helical" evidence="16">
    <location>
        <begin position="77"/>
        <end position="98"/>
    </location>
</feature>
<comment type="catalytic activity">
    <reaction evidence="15">
        <text>a ubiquinone + NADH + 5 H(+)(in) = a ubiquinol + NAD(+) + 4 H(+)(out)</text>
        <dbReference type="Rhea" id="RHEA:29091"/>
        <dbReference type="Rhea" id="RHEA-COMP:9565"/>
        <dbReference type="Rhea" id="RHEA-COMP:9566"/>
        <dbReference type="ChEBI" id="CHEBI:15378"/>
        <dbReference type="ChEBI" id="CHEBI:16389"/>
        <dbReference type="ChEBI" id="CHEBI:17976"/>
        <dbReference type="ChEBI" id="CHEBI:57540"/>
        <dbReference type="ChEBI" id="CHEBI:57945"/>
        <dbReference type="EC" id="7.1.1.2"/>
    </reaction>
</comment>
<evidence type="ECO:0000256" key="4">
    <source>
        <dbReference type="ARBA" id="ARBA00021095"/>
    </source>
</evidence>
<dbReference type="GO" id="GO:0008137">
    <property type="term" value="F:NADH dehydrogenase (ubiquinone) activity"/>
    <property type="evidence" value="ECO:0007669"/>
    <property type="project" value="UniProtKB-EC"/>
</dbReference>
<keyword evidence="9" id="KW-0249">Electron transport</keyword>
<keyword evidence="6" id="KW-0679">Respiratory chain</keyword>
<organism evidence="17">
    <name type="scientific">Urodontus glabratus</name>
    <dbReference type="NCBI Taxonomy" id="1205599"/>
    <lineage>
        <taxon>Eukaryota</taxon>
        <taxon>Metazoa</taxon>
        <taxon>Ecdysozoa</taxon>
        <taxon>Arthropoda</taxon>
        <taxon>Hexapoda</taxon>
        <taxon>Insecta</taxon>
        <taxon>Pterygota</taxon>
        <taxon>Neoptera</taxon>
        <taxon>Endopterygota</taxon>
        <taxon>Coleoptera</taxon>
        <taxon>Polyphaga</taxon>
        <taxon>Cucujiformia</taxon>
        <taxon>Anthribidae</taxon>
        <taxon>Urodontinae</taxon>
        <taxon>Urodontus</taxon>
    </lineage>
</organism>
<evidence type="ECO:0000256" key="15">
    <source>
        <dbReference type="ARBA" id="ARBA00049551"/>
    </source>
</evidence>
<keyword evidence="8" id="KW-1278">Translocase</keyword>
<evidence type="ECO:0000256" key="1">
    <source>
        <dbReference type="ARBA" id="ARBA00004225"/>
    </source>
</evidence>
<evidence type="ECO:0000256" key="13">
    <source>
        <dbReference type="ARBA" id="ARBA00023136"/>
    </source>
</evidence>
<evidence type="ECO:0000256" key="8">
    <source>
        <dbReference type="ARBA" id="ARBA00022967"/>
    </source>
</evidence>
<evidence type="ECO:0000256" key="9">
    <source>
        <dbReference type="ARBA" id="ARBA00022982"/>
    </source>
</evidence>
<dbReference type="EC" id="7.1.1.2" evidence="3"/>
<dbReference type="InterPro" id="IPR050269">
    <property type="entry name" value="ComplexI_Subunit6"/>
</dbReference>
<keyword evidence="5" id="KW-0813">Transport</keyword>
<evidence type="ECO:0000313" key="17">
    <source>
        <dbReference type="EMBL" id="ALO77692.1"/>
    </source>
</evidence>
<evidence type="ECO:0000256" key="2">
    <source>
        <dbReference type="ARBA" id="ARBA00005698"/>
    </source>
</evidence>
<feature type="transmembrane region" description="Helical" evidence="16">
    <location>
        <begin position="45"/>
        <end position="65"/>
    </location>
</feature>
<evidence type="ECO:0000256" key="5">
    <source>
        <dbReference type="ARBA" id="ARBA00022448"/>
    </source>
</evidence>
<protein>
    <recommendedName>
        <fullName evidence="4">NADH-ubiquinone oxidoreductase chain 6</fullName>
        <ecNumber evidence="3">7.1.1.2</ecNumber>
    </recommendedName>
    <alternativeName>
        <fullName evidence="14">NADH dehydrogenase subunit 6</fullName>
    </alternativeName>
</protein>
<gene>
    <name evidence="17" type="primary">nad6</name>
</gene>
<dbReference type="GO" id="GO:0031966">
    <property type="term" value="C:mitochondrial membrane"/>
    <property type="evidence" value="ECO:0007669"/>
    <property type="project" value="UniProtKB-SubCell"/>
</dbReference>
<keyword evidence="10 16" id="KW-1133">Transmembrane helix</keyword>
<dbReference type="AlphaFoldDB" id="A0A0S2MSK3"/>
<evidence type="ECO:0000256" key="6">
    <source>
        <dbReference type="ARBA" id="ARBA00022660"/>
    </source>
</evidence>
<feature type="transmembrane region" description="Helical" evidence="16">
    <location>
        <begin position="135"/>
        <end position="155"/>
    </location>
</feature>
<feature type="transmembrane region" description="Helical" evidence="16">
    <location>
        <begin position="21"/>
        <end position="39"/>
    </location>
</feature>
<evidence type="ECO:0000256" key="12">
    <source>
        <dbReference type="ARBA" id="ARBA00023128"/>
    </source>
</evidence>
<keyword evidence="13 16" id="KW-0472">Membrane</keyword>
<reference evidence="17" key="1">
    <citation type="submission" date="2012-06" db="EMBL/GenBank/DDBJ databases">
        <title>Mitogenomics of the Coleoptera under dense taxon sampling.</title>
        <authorList>
            <person name="Timmermans M.J.T.N."/>
            <person name="Lim J."/>
            <person name="Dodsworth S."/>
            <person name="Haran J."/>
            <person name="Ahrens D."/>
            <person name="Bocak L."/>
            <person name="London A."/>
            <person name="Culverwell L."/>
            <person name="Vogler A.P."/>
        </authorList>
    </citation>
    <scope>NUCLEOTIDE SEQUENCE</scope>
</reference>
<evidence type="ECO:0000256" key="3">
    <source>
        <dbReference type="ARBA" id="ARBA00012944"/>
    </source>
</evidence>
<keyword evidence="11" id="KW-0520">NAD</keyword>
<comment type="similarity">
    <text evidence="2">Belongs to the complex I subunit 6 family.</text>
</comment>
<keyword evidence="12 17" id="KW-0496">Mitochondrion</keyword>
<evidence type="ECO:0000256" key="11">
    <source>
        <dbReference type="ARBA" id="ARBA00023027"/>
    </source>
</evidence>
<evidence type="ECO:0000256" key="10">
    <source>
        <dbReference type="ARBA" id="ARBA00022989"/>
    </source>
</evidence>
<dbReference type="EMBL" id="JX412859">
    <property type="protein sequence ID" value="ALO77692.1"/>
    <property type="molecule type" value="Genomic_DNA"/>
</dbReference>
<sequence>MTFISMSWMISLIFMLLKHPLSIGTLLFMQTILVALISGPFMMSFWYSYILFLIMIGGMLILFIYMTSIASNEKFKFSKTIFSVVISFSSINLLFMIIDPNLTLYFKKMEDLSLFSTKFTEFQITNKFIYLPMNLLFMIIISYLLISLIAVVKITDKPFGPLRQKFYVNTYT</sequence>